<feature type="domain" description="Beta-lactamase-related" evidence="1">
    <location>
        <begin position="62"/>
        <end position="372"/>
    </location>
</feature>
<reference evidence="2" key="1">
    <citation type="submission" date="2006-03" db="EMBL/GenBank/DDBJ databases">
        <authorList>
            <person name="Bowman J."/>
            <person name="Ferriera S."/>
            <person name="Johnson J."/>
            <person name="Kravitz S."/>
            <person name="Halpern A."/>
            <person name="Remington K."/>
            <person name="Beeson K."/>
            <person name="Tran B."/>
            <person name="Rogers Y.-H."/>
            <person name="Friedman R."/>
            <person name="Venter J.C."/>
        </authorList>
    </citation>
    <scope>NUCLEOTIDE SEQUENCE [LARGE SCALE GENOMIC DNA]</scope>
    <source>
        <strain evidence="2">ATCC 700755</strain>
    </source>
</reference>
<dbReference type="PANTHER" id="PTHR46825:SF7">
    <property type="entry name" value="D-ALANYL-D-ALANINE CARBOXYPEPTIDASE"/>
    <property type="match status" value="1"/>
</dbReference>
<dbReference type="STRING" id="313595.P700755_003977"/>
<dbReference type="Pfam" id="PF00144">
    <property type="entry name" value="Beta-lactamase"/>
    <property type="match status" value="1"/>
</dbReference>
<dbReference type="EMBL" id="CP003879">
    <property type="protein sequence ID" value="AFU70542.1"/>
    <property type="molecule type" value="Genomic_DNA"/>
</dbReference>
<dbReference type="PANTHER" id="PTHR46825">
    <property type="entry name" value="D-ALANYL-D-ALANINE-CARBOXYPEPTIDASE/ENDOPEPTIDASE AMPH"/>
    <property type="match status" value="1"/>
</dbReference>
<sequence length="383" mass="43415">MKNKFILILILLSIISSITNKVIAQKNYKGGTKHMQPEIESLPNETIYIFDKRLNDTLEIKLNQKIDELFGKYDIAGITATILIPKKGIWETNRGFISKPENIVIDSSSVFYWASVSKLITSTIIHQLVSEGSLSFDDKLSKWYPNIQYSKKITIEQLLTHTNGIYSFNSDSTIHFSNKHFNPDELLNVAKSKKNLFKPSEYWSYTNTGYLLLALITEKIESKTFSQIIKDRISEPLNLKSLKTATENSLNLALAHNKDSVKHKDYSVPLGAGNMISNSKDMAIFLSALLTGKIIPIKDVHNMMKDLYPMFDKGQYYGKGIMLYDFNDVNQTDNSWIGHSGGTENYKAIVAYDIQTKAIITISINENIPVEAVAYKLMELINE</sequence>
<dbReference type="SUPFAM" id="SSF56601">
    <property type="entry name" value="beta-lactamase/transpeptidase-like"/>
    <property type="match status" value="1"/>
</dbReference>
<organism evidence="2 3">
    <name type="scientific">Psychroflexus torquis (strain ATCC 700755 / CIP 106069 / ACAM 623)</name>
    <dbReference type="NCBI Taxonomy" id="313595"/>
    <lineage>
        <taxon>Bacteria</taxon>
        <taxon>Pseudomonadati</taxon>
        <taxon>Bacteroidota</taxon>
        <taxon>Flavobacteriia</taxon>
        <taxon>Flavobacteriales</taxon>
        <taxon>Flavobacteriaceae</taxon>
        <taxon>Psychroflexus</taxon>
    </lineage>
</organism>
<dbReference type="InterPro" id="IPR001466">
    <property type="entry name" value="Beta-lactam-related"/>
</dbReference>
<dbReference type="Proteomes" id="UP000008514">
    <property type="component" value="Chromosome"/>
</dbReference>
<protein>
    <submittedName>
        <fullName evidence="2">Beta-lactamase class C AmpC-like protein</fullName>
    </submittedName>
</protein>
<dbReference type="AlphaFoldDB" id="K4IJ27"/>
<dbReference type="eggNOG" id="COG1680">
    <property type="taxonomic scope" value="Bacteria"/>
</dbReference>
<dbReference type="InterPro" id="IPR050491">
    <property type="entry name" value="AmpC-like"/>
</dbReference>
<dbReference type="HOGENOM" id="CLU_719275_0_0_10"/>
<keyword evidence="3" id="KW-1185">Reference proteome</keyword>
<name>K4IJ27_PSYTT</name>
<dbReference type="MEROPS" id="S12.A21"/>
<reference evidence="2" key="2">
    <citation type="submission" date="2012-09" db="EMBL/GenBank/DDBJ databases">
        <title>The complete sequence of Psychroflexus torquis an extreme psychrophile from sea-ice that is stimulated by light.</title>
        <authorList>
            <person name="Feng S."/>
            <person name="Powell S.M."/>
            <person name="Bowman J.P."/>
        </authorList>
    </citation>
    <scope>NUCLEOTIDE SEQUENCE [LARGE SCALE GENOMIC DNA]</scope>
    <source>
        <strain evidence="2">ATCC 700755</strain>
    </source>
</reference>
<gene>
    <name evidence="2" type="ordered locus">P700755_003977</name>
</gene>
<proteinExistence type="predicted"/>
<evidence type="ECO:0000313" key="2">
    <source>
        <dbReference type="EMBL" id="AFU70542.1"/>
    </source>
</evidence>
<accession>K4IJ27</accession>
<evidence type="ECO:0000313" key="3">
    <source>
        <dbReference type="Proteomes" id="UP000008514"/>
    </source>
</evidence>
<dbReference type="RefSeq" id="WP_015026075.1">
    <property type="nucleotide sequence ID" value="NC_018721.1"/>
</dbReference>
<dbReference type="InterPro" id="IPR012338">
    <property type="entry name" value="Beta-lactam/transpept-like"/>
</dbReference>
<dbReference type="OrthoDB" id="9793489at2"/>
<dbReference type="Gene3D" id="3.40.710.10">
    <property type="entry name" value="DD-peptidase/beta-lactamase superfamily"/>
    <property type="match status" value="1"/>
</dbReference>
<evidence type="ECO:0000259" key="1">
    <source>
        <dbReference type="Pfam" id="PF00144"/>
    </source>
</evidence>
<dbReference type="KEGG" id="ptq:P700755_003977"/>